<organism evidence="1 2">
    <name type="scientific">Halothiobacillus diazotrophicus</name>
    <dbReference type="NCBI Taxonomy" id="1860122"/>
    <lineage>
        <taxon>Bacteria</taxon>
        <taxon>Pseudomonadati</taxon>
        <taxon>Pseudomonadota</taxon>
        <taxon>Gammaproteobacteria</taxon>
        <taxon>Chromatiales</taxon>
        <taxon>Halothiobacillaceae</taxon>
        <taxon>Halothiobacillus</taxon>
    </lineage>
</organism>
<keyword evidence="2" id="KW-1185">Reference proteome</keyword>
<protein>
    <recommendedName>
        <fullName evidence="3">DUF2946 domain-containing protein</fullName>
    </recommendedName>
</protein>
<reference evidence="1 2" key="1">
    <citation type="submission" date="2016-06" db="EMBL/GenBank/DDBJ databases">
        <title>Insight into the functional genes involving in sulfur oxidation in Pearl River water.</title>
        <authorList>
            <person name="Luo J."/>
            <person name="Tan X."/>
            <person name="Lin W."/>
        </authorList>
    </citation>
    <scope>NUCLEOTIDE SEQUENCE [LARGE SCALE GENOMIC DNA]</scope>
    <source>
        <strain evidence="1 2">LS2</strain>
    </source>
</reference>
<dbReference type="KEGG" id="haz:A9404_08355"/>
<accession>A0A191ZHM1</accession>
<dbReference type="EMBL" id="CP016027">
    <property type="protein sequence ID" value="ANJ67391.1"/>
    <property type="molecule type" value="Genomic_DNA"/>
</dbReference>
<name>A0A191ZHM1_9GAMM</name>
<sequence length="130" mass="13726">MPRFLHYVFLLLAVWLPLDNALAVAVVEGCPMMSHAFAQGLAATEHPSTDGGHCMHTATHGADISQQAQSAPCEQCDNHCCALCLLLGSVSLPSQYGIAVPAFHGIVAFADLHAVRPAAPSTPLYRPPIV</sequence>
<dbReference type="STRING" id="1860122.A9404_08355"/>
<evidence type="ECO:0000313" key="1">
    <source>
        <dbReference type="EMBL" id="ANJ67391.1"/>
    </source>
</evidence>
<evidence type="ECO:0008006" key="3">
    <source>
        <dbReference type="Google" id="ProtNLM"/>
    </source>
</evidence>
<proteinExistence type="predicted"/>
<dbReference type="Proteomes" id="UP000078596">
    <property type="component" value="Chromosome"/>
</dbReference>
<gene>
    <name evidence="1" type="ORF">A9404_08355</name>
</gene>
<dbReference type="AlphaFoldDB" id="A0A191ZHM1"/>
<evidence type="ECO:0000313" key="2">
    <source>
        <dbReference type="Proteomes" id="UP000078596"/>
    </source>
</evidence>